<dbReference type="InterPro" id="IPR013216">
    <property type="entry name" value="Methyltransf_11"/>
</dbReference>
<dbReference type="SUPFAM" id="SSF53335">
    <property type="entry name" value="S-adenosyl-L-methionine-dependent methyltransferases"/>
    <property type="match status" value="1"/>
</dbReference>
<name>A0A370FZT2_9COXI</name>
<accession>A0A370FZT2</accession>
<evidence type="ECO:0000313" key="2">
    <source>
        <dbReference type="EMBL" id="RDI37151.1"/>
    </source>
</evidence>
<protein>
    <submittedName>
        <fullName evidence="2">Methyltransferase family protein</fullName>
    </submittedName>
</protein>
<dbReference type="GO" id="GO:0032259">
    <property type="term" value="P:methylation"/>
    <property type="evidence" value="ECO:0007669"/>
    <property type="project" value="UniProtKB-KW"/>
</dbReference>
<proteinExistence type="predicted"/>
<dbReference type="EMBL" id="QQAX01000043">
    <property type="protein sequence ID" value="RDI37151.1"/>
    <property type="molecule type" value="Genomic_DNA"/>
</dbReference>
<sequence length="125" mass="13951">MNKINYPLGHLADEINRLESQADLFDDPLLAEFALVSKDCLEIGAGVGSTWRRLQKINPGLCYTGIDCSSEAVMKARSLHANTNVNFEIMDATHLSFNDHSFDLVVSKLVLWSIGRDWPKAIEES</sequence>
<reference evidence="2 3" key="1">
    <citation type="submission" date="2018-07" db="EMBL/GenBank/DDBJ databases">
        <title>Genomic Encyclopedia of Type Strains, Phase IV (KMG-IV): sequencing the most valuable type-strain genomes for metagenomic binning, comparative biology and taxonomic classification.</title>
        <authorList>
            <person name="Goeker M."/>
        </authorList>
    </citation>
    <scope>NUCLEOTIDE SEQUENCE [LARGE SCALE GENOMIC DNA]</scope>
    <source>
        <strain evidence="2 3">DSM 16500</strain>
    </source>
</reference>
<feature type="domain" description="Methyltransferase type 11" evidence="1">
    <location>
        <begin position="41"/>
        <end position="124"/>
    </location>
</feature>
<dbReference type="InterPro" id="IPR029063">
    <property type="entry name" value="SAM-dependent_MTases_sf"/>
</dbReference>
<evidence type="ECO:0000259" key="1">
    <source>
        <dbReference type="Pfam" id="PF08241"/>
    </source>
</evidence>
<keyword evidence="2" id="KW-0489">Methyltransferase</keyword>
<organism evidence="2 3">
    <name type="scientific">Aquicella lusitana</name>
    <dbReference type="NCBI Taxonomy" id="254246"/>
    <lineage>
        <taxon>Bacteria</taxon>
        <taxon>Pseudomonadati</taxon>
        <taxon>Pseudomonadota</taxon>
        <taxon>Gammaproteobacteria</taxon>
        <taxon>Legionellales</taxon>
        <taxon>Coxiellaceae</taxon>
        <taxon>Aquicella</taxon>
    </lineage>
</organism>
<comment type="caution">
    <text evidence="2">The sequence shown here is derived from an EMBL/GenBank/DDBJ whole genome shotgun (WGS) entry which is preliminary data.</text>
</comment>
<dbReference type="AlphaFoldDB" id="A0A370FZT2"/>
<gene>
    <name evidence="2" type="ORF">C8D86_1433</name>
</gene>
<keyword evidence="3" id="KW-1185">Reference proteome</keyword>
<dbReference type="CDD" id="cd02440">
    <property type="entry name" value="AdoMet_MTases"/>
    <property type="match status" value="1"/>
</dbReference>
<dbReference type="Pfam" id="PF08241">
    <property type="entry name" value="Methyltransf_11"/>
    <property type="match status" value="1"/>
</dbReference>
<dbReference type="Proteomes" id="UP000254720">
    <property type="component" value="Unassembled WGS sequence"/>
</dbReference>
<evidence type="ECO:0000313" key="3">
    <source>
        <dbReference type="Proteomes" id="UP000254720"/>
    </source>
</evidence>
<keyword evidence="2" id="KW-0808">Transferase</keyword>
<dbReference type="GO" id="GO:0008757">
    <property type="term" value="F:S-adenosylmethionine-dependent methyltransferase activity"/>
    <property type="evidence" value="ECO:0007669"/>
    <property type="project" value="InterPro"/>
</dbReference>
<dbReference type="Gene3D" id="3.40.50.150">
    <property type="entry name" value="Vaccinia Virus protein VP39"/>
    <property type="match status" value="1"/>
</dbReference>
<dbReference type="RefSeq" id="WP_170131895.1">
    <property type="nucleotide sequence ID" value="NZ_LR699114.1"/>
</dbReference>